<evidence type="ECO:0000256" key="5">
    <source>
        <dbReference type="ARBA" id="ARBA00023242"/>
    </source>
</evidence>
<dbReference type="PANTHER" id="PTHR19855:SF11">
    <property type="entry name" value="RIBOSOME BIOGENESIS PROTEIN WDR12"/>
    <property type="match status" value="1"/>
</dbReference>
<dbReference type="GO" id="GO:0005654">
    <property type="term" value="C:nucleoplasm"/>
    <property type="evidence" value="ECO:0007669"/>
    <property type="project" value="UniProtKB-SubCell"/>
</dbReference>
<gene>
    <name evidence="6" type="primary">YTM1</name>
    <name evidence="10" type="ORF">HANVADRAFT_22356</name>
</gene>
<dbReference type="OrthoDB" id="10251381at2759"/>
<reference evidence="11" key="1">
    <citation type="journal article" date="2016" name="Proc. Natl. Acad. Sci. U.S.A.">
        <title>Comparative genomics of biotechnologically important yeasts.</title>
        <authorList>
            <person name="Riley R."/>
            <person name="Haridas S."/>
            <person name="Wolfe K.H."/>
            <person name="Lopes M.R."/>
            <person name="Hittinger C.T."/>
            <person name="Goeker M."/>
            <person name="Salamov A.A."/>
            <person name="Wisecaver J.H."/>
            <person name="Long T.M."/>
            <person name="Calvey C.H."/>
            <person name="Aerts A.L."/>
            <person name="Barry K.W."/>
            <person name="Choi C."/>
            <person name="Clum A."/>
            <person name="Coughlan A.Y."/>
            <person name="Deshpande S."/>
            <person name="Douglass A.P."/>
            <person name="Hanson S.J."/>
            <person name="Klenk H.-P."/>
            <person name="LaButti K.M."/>
            <person name="Lapidus A."/>
            <person name="Lindquist E.A."/>
            <person name="Lipzen A.M."/>
            <person name="Meier-Kolthoff J.P."/>
            <person name="Ohm R.A."/>
            <person name="Otillar R.P."/>
            <person name="Pangilinan J.L."/>
            <person name="Peng Y."/>
            <person name="Rokas A."/>
            <person name="Rosa C.A."/>
            <person name="Scheuner C."/>
            <person name="Sibirny A.A."/>
            <person name="Slot J.C."/>
            <person name="Stielow J.B."/>
            <person name="Sun H."/>
            <person name="Kurtzman C.P."/>
            <person name="Blackwell M."/>
            <person name="Grigoriev I.V."/>
            <person name="Jeffries T.W."/>
        </authorList>
    </citation>
    <scope>NUCLEOTIDE SEQUENCE [LARGE SCALE GENOMIC DNA]</scope>
    <source>
        <strain evidence="11">NRRL Y-1626</strain>
    </source>
</reference>
<comment type="similarity">
    <text evidence="6">Belongs to the WD repeat WDR12/YTM1 family.</text>
</comment>
<evidence type="ECO:0000313" key="10">
    <source>
        <dbReference type="EMBL" id="OBA28109.1"/>
    </source>
</evidence>
<keyword evidence="1 6" id="KW-0690">Ribosome biogenesis</keyword>
<dbReference type="AlphaFoldDB" id="A0A1B7TH96"/>
<dbReference type="InterPro" id="IPR019775">
    <property type="entry name" value="WD40_repeat_CS"/>
</dbReference>
<dbReference type="InterPro" id="IPR020472">
    <property type="entry name" value="WD40_PAC1"/>
</dbReference>
<evidence type="ECO:0000256" key="4">
    <source>
        <dbReference type="ARBA" id="ARBA00022737"/>
    </source>
</evidence>
<dbReference type="SMART" id="SM00320">
    <property type="entry name" value="WD40"/>
    <property type="match status" value="7"/>
</dbReference>
<dbReference type="PROSITE" id="PS50294">
    <property type="entry name" value="WD_REPEATS_REGION"/>
    <property type="match status" value="4"/>
</dbReference>
<dbReference type="InterPro" id="IPR015943">
    <property type="entry name" value="WD40/YVTN_repeat-like_dom_sf"/>
</dbReference>
<keyword evidence="11" id="KW-1185">Reference proteome</keyword>
<dbReference type="SUPFAM" id="SSF50978">
    <property type="entry name" value="WD40 repeat-like"/>
    <property type="match status" value="1"/>
</dbReference>
<dbReference type="InterPro" id="IPR036322">
    <property type="entry name" value="WD40_repeat_dom_sf"/>
</dbReference>
<keyword evidence="5 6" id="KW-0539">Nucleus</keyword>
<dbReference type="Pfam" id="PF08154">
    <property type="entry name" value="NLE"/>
    <property type="match status" value="1"/>
</dbReference>
<comment type="subcellular location">
    <subcellularLocation>
        <location evidence="6">Nucleus</location>
        <location evidence="6">Nucleolus</location>
    </subcellularLocation>
    <subcellularLocation>
        <location evidence="6">Nucleus</location>
        <location evidence="6">Nucleoplasm</location>
    </subcellularLocation>
</comment>
<evidence type="ECO:0000256" key="3">
    <source>
        <dbReference type="ARBA" id="ARBA00022574"/>
    </source>
</evidence>
<comment type="subunit">
    <text evidence="6">Component of the NOP7 complex, composed of ERB1, NOP7 and YTM1. Within the NOP7 complex ERB1 appears to interact directly with NOP7 and YTM1. The NOP7 complex also associates with the 66S pre-ribosome.</text>
</comment>
<sequence>MSGEENKQHQVKIKFFTKASDETIQLDSSNDQALFVPETLKRYGLSEILNHLLQSNLDSSVPFDFLINGEILRSSLKDYLITKGLSSEILLNLEYKKAVLPPTYLNSFNNDDWISSLDLQGQNVLSGSYDGIVRTWDMSGNVKKQYQGHHGAIKAVKYISDTRIISGSLDRTLRLWKTGAETESLEDDNTEEGKTLAILEGHEAAVVSIDVNGNRILSASHDNSVGIWSTNYKEMNIVDSLSKQNYGDAKGSTQTQKRRKMADKDGSTRRRAPLAILESHTAPVEDIIFDKNDASVAYSVSQDHTIKTWDLVTNRCFDTKTTSYSLLSILQLPELNLLACGSSVRHITLHDPRATSKITNEQLNGHKNFVVSLARHPTNPHMFVSGSHDSTCKIWDVRSNKPLHTITRENSTEDNKVFAVEWSKEINAVVSAGEDKQIQFNKTENIV</sequence>
<dbReference type="GO" id="GO:0030687">
    <property type="term" value="C:preribosome, large subunit precursor"/>
    <property type="evidence" value="ECO:0007669"/>
    <property type="project" value="UniProtKB-UniRule"/>
</dbReference>
<dbReference type="Pfam" id="PF00400">
    <property type="entry name" value="WD40"/>
    <property type="match status" value="5"/>
</dbReference>
<dbReference type="PANTHER" id="PTHR19855">
    <property type="entry name" value="WD40 REPEAT PROTEIN 12, 37"/>
    <property type="match status" value="1"/>
</dbReference>
<feature type="region of interest" description="Disordered" evidence="8">
    <location>
        <begin position="246"/>
        <end position="270"/>
    </location>
</feature>
<dbReference type="InterPro" id="IPR001680">
    <property type="entry name" value="WD40_rpt"/>
</dbReference>
<accession>A0A1B7TH96</accession>
<feature type="compositionally biased region" description="Polar residues" evidence="8">
    <location>
        <begin position="246"/>
        <end position="255"/>
    </location>
</feature>
<evidence type="ECO:0000256" key="7">
    <source>
        <dbReference type="PROSITE-ProRule" id="PRU00221"/>
    </source>
</evidence>
<evidence type="ECO:0000256" key="1">
    <source>
        <dbReference type="ARBA" id="ARBA00022517"/>
    </source>
</evidence>
<dbReference type="EMBL" id="LXPE01000005">
    <property type="protein sequence ID" value="OBA28109.1"/>
    <property type="molecule type" value="Genomic_DNA"/>
</dbReference>
<dbReference type="Gene3D" id="2.130.10.10">
    <property type="entry name" value="YVTN repeat-like/Quinoprotein amine dehydrogenase"/>
    <property type="match status" value="1"/>
</dbReference>
<dbReference type="HAMAP" id="MF_03029">
    <property type="entry name" value="WDR12"/>
    <property type="match status" value="1"/>
</dbReference>
<dbReference type="PRINTS" id="PR00320">
    <property type="entry name" value="GPROTEINBRPT"/>
</dbReference>
<feature type="repeat" description="WD" evidence="7">
    <location>
        <begin position="199"/>
        <end position="238"/>
    </location>
</feature>
<keyword evidence="2 6" id="KW-0698">rRNA processing</keyword>
<dbReference type="Proteomes" id="UP000092321">
    <property type="component" value="Unassembled WGS sequence"/>
</dbReference>
<feature type="repeat" description="WD" evidence="7">
    <location>
        <begin position="363"/>
        <end position="405"/>
    </location>
</feature>
<dbReference type="PROSITE" id="PS50082">
    <property type="entry name" value="WD_REPEATS_2"/>
    <property type="match status" value="4"/>
</dbReference>
<dbReference type="GO" id="GO:0070545">
    <property type="term" value="C:PeBoW complex"/>
    <property type="evidence" value="ECO:0007669"/>
    <property type="project" value="TreeGrafter"/>
</dbReference>
<comment type="caution">
    <text evidence="10">The sequence shown here is derived from an EMBL/GenBank/DDBJ whole genome shotgun (WGS) entry which is preliminary data.</text>
</comment>
<protein>
    <recommendedName>
        <fullName evidence="6">Ribosome biogenesis protein YTM1</fullName>
    </recommendedName>
</protein>
<evidence type="ECO:0000256" key="6">
    <source>
        <dbReference type="HAMAP-Rule" id="MF_03029"/>
    </source>
</evidence>
<evidence type="ECO:0000256" key="8">
    <source>
        <dbReference type="SAM" id="MobiDB-lite"/>
    </source>
</evidence>
<dbReference type="CDD" id="cd00200">
    <property type="entry name" value="WD40"/>
    <property type="match status" value="1"/>
</dbReference>
<dbReference type="InterPro" id="IPR012972">
    <property type="entry name" value="NLE"/>
</dbReference>
<dbReference type="FunFam" id="2.130.10.10:FF:000706">
    <property type="entry name" value="Ribosome biogenesis protein YTM1"/>
    <property type="match status" value="1"/>
</dbReference>
<dbReference type="InterPro" id="IPR028599">
    <property type="entry name" value="WDR12/Ytm1"/>
</dbReference>
<evidence type="ECO:0000256" key="2">
    <source>
        <dbReference type="ARBA" id="ARBA00022552"/>
    </source>
</evidence>
<comment type="function">
    <text evidence="6">Component of the NOP7 complex, which is required for maturation of the 25S and 5.8S ribosomal RNAs and formation of the 60S ribosome.</text>
</comment>
<name>A0A1B7TH96_9ASCO</name>
<dbReference type="GO" id="GO:0000463">
    <property type="term" value="P:maturation of LSU-rRNA from tricistronic rRNA transcript (SSU-rRNA, 5.8S rRNA, LSU-rRNA)"/>
    <property type="evidence" value="ECO:0007669"/>
    <property type="project" value="UniProtKB-UniRule"/>
</dbReference>
<evidence type="ECO:0000313" key="11">
    <source>
        <dbReference type="Proteomes" id="UP000092321"/>
    </source>
</evidence>
<keyword evidence="3 7" id="KW-0853">WD repeat</keyword>
<dbReference type="PROSITE" id="PS00678">
    <property type="entry name" value="WD_REPEATS_1"/>
    <property type="match status" value="1"/>
</dbReference>
<feature type="repeat" description="WD" evidence="7">
    <location>
        <begin position="277"/>
        <end position="319"/>
    </location>
</feature>
<keyword evidence="4" id="KW-0677">Repeat</keyword>
<proteinExistence type="inferred from homology"/>
<dbReference type="GO" id="GO:0000466">
    <property type="term" value="P:maturation of 5.8S rRNA from tricistronic rRNA transcript (SSU-rRNA, 5.8S rRNA, LSU-rRNA)"/>
    <property type="evidence" value="ECO:0007669"/>
    <property type="project" value="UniProtKB-UniRule"/>
</dbReference>
<feature type="repeat" description="WD" evidence="7">
    <location>
        <begin position="146"/>
        <end position="177"/>
    </location>
</feature>
<feature type="domain" description="NLE" evidence="9">
    <location>
        <begin position="11"/>
        <end position="80"/>
    </location>
</feature>
<dbReference type="GO" id="GO:0043021">
    <property type="term" value="F:ribonucleoprotein complex binding"/>
    <property type="evidence" value="ECO:0007669"/>
    <property type="project" value="UniProtKB-UniRule"/>
</dbReference>
<evidence type="ECO:0000259" key="9">
    <source>
        <dbReference type="Pfam" id="PF08154"/>
    </source>
</evidence>
<organism evidence="10 11">
    <name type="scientific">Hanseniaspora valbyensis NRRL Y-1626</name>
    <dbReference type="NCBI Taxonomy" id="766949"/>
    <lineage>
        <taxon>Eukaryota</taxon>
        <taxon>Fungi</taxon>
        <taxon>Dikarya</taxon>
        <taxon>Ascomycota</taxon>
        <taxon>Saccharomycotina</taxon>
        <taxon>Saccharomycetes</taxon>
        <taxon>Saccharomycodales</taxon>
        <taxon>Saccharomycodaceae</taxon>
        <taxon>Hanseniaspora</taxon>
    </lineage>
</organism>